<evidence type="ECO:0000256" key="2">
    <source>
        <dbReference type="ARBA" id="ARBA00022553"/>
    </source>
</evidence>
<dbReference type="PROSITE" id="PS50075">
    <property type="entry name" value="CARRIER"/>
    <property type="match status" value="1"/>
</dbReference>
<proteinExistence type="predicted"/>
<dbReference type="AlphaFoldDB" id="B2J017"/>
<dbReference type="PROSITE" id="PS00606">
    <property type="entry name" value="KS3_1"/>
    <property type="match status" value="1"/>
</dbReference>
<dbReference type="SMART" id="SM01294">
    <property type="entry name" value="PKS_PP_betabranch"/>
    <property type="match status" value="1"/>
</dbReference>
<keyword evidence="3 6" id="KW-0808">Transferase</keyword>
<feature type="domain" description="Ketosynthase family 3 (KS3)" evidence="5">
    <location>
        <begin position="34"/>
        <end position="462"/>
    </location>
</feature>
<dbReference type="GO" id="GO:0006633">
    <property type="term" value="P:fatty acid biosynthetic process"/>
    <property type="evidence" value="ECO:0007669"/>
    <property type="project" value="InterPro"/>
</dbReference>
<sequence length="773" mass="83992">MSSEQANSLSPIKRALMALEKMQAQLDAVEYAKKEPIAIVGMGCRFPGGADNPEAFWQLLRDGVDAIIDIPGDRWDTAAYYDPNPDTPGKIYTRKGGCLSDRLDSFEPQFFGISATEAKSLDPQQRLLLEVAWEALENANQSPEKLFNSLTGVFLGICSNDYNNMIWQTGGATQVDAFCATGNALSVAAGRLSYFLGLKGPSLAVDTACSSSLVALHLACQHLRNQECHLALVGGVHLLLSPETSVAFARTKMLDADGYCKTFDADANGYVRGEGCGVIVLKRLSDAVAHKDKILAVIRGSAVNHNGRSSSLIAPNGPSQQALIRQALENASVEPAAVSYIEVQGTSTSLGQPIEVEALAAVYGKNRPLDNPLLIGSVKTNIGHLEAASGIASLMKIVLAMQHGQIPPHLHLHQPNPYIDWEKLPVKVPTQNIPWDKGDRQRLAGISAFSFSGTNAHIVLEEYTNAENPQGLSRSLHILALSAKTQESLVQLTAAYEKYLVGNPELNLADICFTANTKRSHFPYRLAVTAASTLELAGKLGAFRDGKAVEGLSQGKATTNFPEELQIPDLNSKSINWQSILENVTQSYIKGVTIDWAALYPDDLCARLQLPNYPWQRQRYWIESGTQINADLSIIDSIKQGNVHQLTQQLSAAENLSADEWELLSQLLTKLTDPSPSIQQLQRQSLTLTDIQNWLVSQIAKEMGVKPDDIEVQAPFDSYGLDSMLAISIANAGQKYLGIQVSPLMLVHYPTIAVLSQHLATELAASETEAFEI</sequence>
<reference evidence="6 7" key="2">
    <citation type="journal article" date="2013" name="Plant Physiol.">
        <title>A Nostoc punctiforme Sugar Transporter Necessary to Establish a Cyanobacterium-Plant Symbiosis.</title>
        <authorList>
            <person name="Ekman M."/>
            <person name="Picossi S."/>
            <person name="Campbell E.L."/>
            <person name="Meeks J.C."/>
            <person name="Flores E."/>
        </authorList>
    </citation>
    <scope>NUCLEOTIDE SEQUENCE [LARGE SCALE GENOMIC DNA]</scope>
    <source>
        <strain evidence="7">ATCC 29133 / PCC 73102</strain>
    </source>
</reference>
<evidence type="ECO:0000313" key="6">
    <source>
        <dbReference type="EMBL" id="ACC81788.1"/>
    </source>
</evidence>
<keyword evidence="7" id="KW-1185">Reference proteome</keyword>
<dbReference type="PhylomeDB" id="B2J017"/>
<keyword evidence="2" id="KW-0597">Phosphoprotein</keyword>
<dbReference type="InterPro" id="IPR014031">
    <property type="entry name" value="Ketoacyl_synth_C"/>
</dbReference>
<dbReference type="Proteomes" id="UP000001191">
    <property type="component" value="Chromosome"/>
</dbReference>
<dbReference type="PANTHER" id="PTHR43775">
    <property type="entry name" value="FATTY ACID SYNTHASE"/>
    <property type="match status" value="1"/>
</dbReference>
<dbReference type="eggNOG" id="COG3321">
    <property type="taxonomic scope" value="Bacteria"/>
</dbReference>
<dbReference type="SMART" id="SM00825">
    <property type="entry name" value="PKS_KS"/>
    <property type="match status" value="1"/>
</dbReference>
<keyword evidence="6" id="KW-0012">Acyltransferase</keyword>
<dbReference type="InterPro" id="IPR036736">
    <property type="entry name" value="ACP-like_sf"/>
</dbReference>
<protein>
    <submittedName>
        <fullName evidence="6">Beta-ketoacyl synthase</fullName>
        <ecNumber evidence="6">2.3.1.94</ecNumber>
    </submittedName>
</protein>
<dbReference type="PROSITE" id="PS52004">
    <property type="entry name" value="KS3_2"/>
    <property type="match status" value="1"/>
</dbReference>
<dbReference type="Pfam" id="PF02801">
    <property type="entry name" value="Ketoacyl-synt_C"/>
    <property type="match status" value="1"/>
</dbReference>
<dbReference type="Gene3D" id="3.30.70.3290">
    <property type="match status" value="1"/>
</dbReference>
<dbReference type="InterPro" id="IPR014030">
    <property type="entry name" value="Ketoacyl_synth_N"/>
</dbReference>
<dbReference type="PANTHER" id="PTHR43775:SF37">
    <property type="entry name" value="SI:DKEY-61P9.11"/>
    <property type="match status" value="1"/>
</dbReference>
<dbReference type="GO" id="GO:0047879">
    <property type="term" value="F:erythronolide synthase activity"/>
    <property type="evidence" value="ECO:0007669"/>
    <property type="project" value="UniProtKB-EC"/>
</dbReference>
<dbReference type="FunFam" id="3.40.47.10:FF:000019">
    <property type="entry name" value="Polyketide synthase type I"/>
    <property type="match status" value="1"/>
</dbReference>
<evidence type="ECO:0000256" key="3">
    <source>
        <dbReference type="ARBA" id="ARBA00022679"/>
    </source>
</evidence>
<evidence type="ECO:0000256" key="1">
    <source>
        <dbReference type="ARBA" id="ARBA00022450"/>
    </source>
</evidence>
<dbReference type="InterPro" id="IPR009081">
    <property type="entry name" value="PP-bd_ACP"/>
</dbReference>
<dbReference type="Pfam" id="PF00550">
    <property type="entry name" value="PP-binding"/>
    <property type="match status" value="1"/>
</dbReference>
<dbReference type="HOGENOM" id="CLU_000022_16_6_3"/>
<dbReference type="EnsemblBacteria" id="ACC81788">
    <property type="protein sequence ID" value="ACC81788"/>
    <property type="gene ID" value="Npun_F3361"/>
</dbReference>
<keyword evidence="1" id="KW-0596">Phosphopantetheine</keyword>
<feature type="domain" description="Carrier" evidence="4">
    <location>
        <begin position="686"/>
        <end position="763"/>
    </location>
</feature>
<gene>
    <name evidence="6" type="ordered locus">Npun_F3361</name>
</gene>
<dbReference type="KEGG" id="npu:Npun_F3361"/>
<dbReference type="InterPro" id="IPR018201">
    <property type="entry name" value="Ketoacyl_synth_AS"/>
</dbReference>
<dbReference type="InterPro" id="IPR016039">
    <property type="entry name" value="Thiolase-like"/>
</dbReference>
<reference evidence="7" key="1">
    <citation type="submission" date="2008-04" db="EMBL/GenBank/DDBJ databases">
        <title>Complete sequence of chromosome of Nostoc punctiforme ATCC 29133.</title>
        <authorList>
            <consortium name="US DOE Joint Genome Institute"/>
            <person name="Copeland A."/>
            <person name="Lucas S."/>
            <person name="Lapidus A."/>
            <person name="Glavina del Rio T."/>
            <person name="Dalin E."/>
            <person name="Tice H."/>
            <person name="Pitluck S."/>
            <person name="Chain P."/>
            <person name="Malfatti S."/>
            <person name="Shin M."/>
            <person name="Vergez L."/>
            <person name="Schmutz J."/>
            <person name="Larimer F."/>
            <person name="Land M."/>
            <person name="Hauser L."/>
            <person name="Kyrpides N."/>
            <person name="Kim E."/>
            <person name="Meeks J.C."/>
            <person name="Elhai J."/>
            <person name="Campbell E.L."/>
            <person name="Thiel T."/>
            <person name="Longmire J."/>
            <person name="Potts M."/>
            <person name="Atlas R."/>
        </authorList>
    </citation>
    <scope>NUCLEOTIDE SEQUENCE [LARGE SCALE GENOMIC DNA]</scope>
    <source>
        <strain evidence="7">ATCC 29133 / PCC 73102</strain>
    </source>
</reference>
<evidence type="ECO:0000259" key="4">
    <source>
        <dbReference type="PROSITE" id="PS50075"/>
    </source>
</evidence>
<evidence type="ECO:0000259" key="5">
    <source>
        <dbReference type="PROSITE" id="PS52004"/>
    </source>
</evidence>
<accession>B2J017</accession>
<evidence type="ECO:0000313" key="7">
    <source>
        <dbReference type="Proteomes" id="UP000001191"/>
    </source>
</evidence>
<dbReference type="InterPro" id="IPR020806">
    <property type="entry name" value="PKS_PP-bd"/>
</dbReference>
<organism evidence="6 7">
    <name type="scientific">Nostoc punctiforme (strain ATCC 29133 / PCC 73102)</name>
    <dbReference type="NCBI Taxonomy" id="63737"/>
    <lineage>
        <taxon>Bacteria</taxon>
        <taxon>Bacillati</taxon>
        <taxon>Cyanobacteriota</taxon>
        <taxon>Cyanophyceae</taxon>
        <taxon>Nostocales</taxon>
        <taxon>Nostocaceae</taxon>
        <taxon>Nostoc</taxon>
    </lineage>
</organism>
<dbReference type="Pfam" id="PF22621">
    <property type="entry name" value="CurL-like_PKS_C"/>
    <property type="match status" value="1"/>
</dbReference>
<dbReference type="RefSeq" id="WP_012409764.1">
    <property type="nucleotide sequence ID" value="NC_010628.1"/>
</dbReference>
<dbReference type="InterPro" id="IPR050091">
    <property type="entry name" value="PKS_NRPS_Biosynth_Enz"/>
</dbReference>
<dbReference type="GO" id="GO:0004312">
    <property type="term" value="F:fatty acid synthase activity"/>
    <property type="evidence" value="ECO:0007669"/>
    <property type="project" value="TreeGrafter"/>
</dbReference>
<dbReference type="EMBL" id="CP001037">
    <property type="protein sequence ID" value="ACC81788.1"/>
    <property type="molecule type" value="Genomic_DNA"/>
</dbReference>
<dbReference type="CDD" id="cd00833">
    <property type="entry name" value="PKS"/>
    <property type="match status" value="1"/>
</dbReference>
<dbReference type="SUPFAM" id="SSF47336">
    <property type="entry name" value="ACP-like"/>
    <property type="match status" value="1"/>
</dbReference>
<dbReference type="OrthoDB" id="499075at2"/>
<dbReference type="Gene3D" id="1.10.1200.10">
    <property type="entry name" value="ACP-like"/>
    <property type="match status" value="1"/>
</dbReference>
<dbReference type="InterPro" id="IPR020841">
    <property type="entry name" value="PKS_Beta-ketoAc_synthase_dom"/>
</dbReference>
<dbReference type="GO" id="GO:0031177">
    <property type="term" value="F:phosphopantetheine binding"/>
    <property type="evidence" value="ECO:0007669"/>
    <property type="project" value="InterPro"/>
</dbReference>
<name>B2J017_NOSP7</name>
<dbReference type="EC" id="2.3.1.94" evidence="6"/>
<dbReference type="STRING" id="63737.Npun_F3361"/>
<dbReference type="Gene3D" id="3.40.47.10">
    <property type="match status" value="1"/>
</dbReference>
<dbReference type="Pfam" id="PF00109">
    <property type="entry name" value="ketoacyl-synt"/>
    <property type="match status" value="1"/>
</dbReference>
<dbReference type="SUPFAM" id="SSF53901">
    <property type="entry name" value="Thiolase-like"/>
    <property type="match status" value="1"/>
</dbReference>
<dbReference type="GO" id="GO:0004315">
    <property type="term" value="F:3-oxoacyl-[acyl-carrier-protein] synthase activity"/>
    <property type="evidence" value="ECO:0007669"/>
    <property type="project" value="InterPro"/>
</dbReference>
<dbReference type="SMART" id="SM00823">
    <property type="entry name" value="PKS_PP"/>
    <property type="match status" value="1"/>
</dbReference>